<feature type="compositionally biased region" description="Low complexity" evidence="1">
    <location>
        <begin position="1"/>
        <end position="11"/>
    </location>
</feature>
<feature type="region of interest" description="Disordered" evidence="1">
    <location>
        <begin position="1"/>
        <end position="26"/>
    </location>
</feature>
<feature type="compositionally biased region" description="Low complexity" evidence="1">
    <location>
        <begin position="183"/>
        <end position="194"/>
    </location>
</feature>
<protein>
    <submittedName>
        <fullName evidence="2">Uncharacterized protein</fullName>
    </submittedName>
</protein>
<dbReference type="EMBL" id="JAPNKE010000002">
    <property type="protein sequence ID" value="MCY1004830.1"/>
    <property type="molecule type" value="Genomic_DNA"/>
</dbReference>
<dbReference type="AlphaFoldDB" id="A0A9X3EKG5"/>
<dbReference type="RefSeq" id="WP_267766430.1">
    <property type="nucleotide sequence ID" value="NZ_JAPNKE010000002.1"/>
</dbReference>
<feature type="region of interest" description="Disordered" evidence="1">
    <location>
        <begin position="85"/>
        <end position="376"/>
    </location>
</feature>
<dbReference type="Proteomes" id="UP001150924">
    <property type="component" value="Unassembled WGS sequence"/>
</dbReference>
<reference evidence="2" key="1">
    <citation type="submission" date="2022-11" db="EMBL/GenBank/DDBJ databases">
        <title>Minimal conservation of predation-associated metabolite biosynthetic gene clusters underscores biosynthetic potential of Myxococcota including descriptions for ten novel species: Archangium lansinium sp. nov., Myxococcus landrumus sp. nov., Nannocystis bai.</title>
        <authorList>
            <person name="Ahearne A."/>
            <person name="Stevens C."/>
            <person name="Phillips K."/>
        </authorList>
    </citation>
    <scope>NUCLEOTIDE SEQUENCE</scope>
    <source>
        <strain evidence="2">Na p29</strain>
    </source>
</reference>
<evidence type="ECO:0000256" key="1">
    <source>
        <dbReference type="SAM" id="MobiDB-lite"/>
    </source>
</evidence>
<evidence type="ECO:0000313" key="2">
    <source>
        <dbReference type="EMBL" id="MCY1004830.1"/>
    </source>
</evidence>
<feature type="compositionally biased region" description="Basic and acidic residues" evidence="1">
    <location>
        <begin position="111"/>
        <end position="147"/>
    </location>
</feature>
<comment type="caution">
    <text evidence="2">The sequence shown here is derived from an EMBL/GenBank/DDBJ whole genome shotgun (WGS) entry which is preliminary data.</text>
</comment>
<gene>
    <name evidence="2" type="ORF">OV079_04425</name>
</gene>
<feature type="compositionally biased region" description="Basic and acidic residues" evidence="1">
    <location>
        <begin position="339"/>
        <end position="349"/>
    </location>
</feature>
<proteinExistence type="predicted"/>
<keyword evidence="3" id="KW-1185">Reference proteome</keyword>
<accession>A0A9X3EKG5</accession>
<feature type="compositionally biased region" description="Basic and acidic residues" evidence="1">
    <location>
        <begin position="284"/>
        <end position="319"/>
    </location>
</feature>
<organism evidence="2 3">
    <name type="scientific">Nannocystis pusilla</name>
    <dbReference type="NCBI Taxonomy" id="889268"/>
    <lineage>
        <taxon>Bacteria</taxon>
        <taxon>Pseudomonadati</taxon>
        <taxon>Myxococcota</taxon>
        <taxon>Polyangia</taxon>
        <taxon>Nannocystales</taxon>
        <taxon>Nannocystaceae</taxon>
        <taxon>Nannocystis</taxon>
    </lineage>
</organism>
<sequence length="376" mass="39113">MAAASRPACSRARGEGPPAARDEGAVAAEDVAHVEARADAPAVVLVVGDTPADAVVQAREGSVAREIGRPLGDLVDLPRLHLELEQGHDDRRGRGRAAQPLSRAQQAAEARAAERDEQRAEAGARRRTAPREGDEQAEAGRREHEDEAASEGAPARRFGAHEVVEAVRGEDGDEEGEAEEVLGGDPPQAEAGDVAGEEGQEEGAVAAREQEEEQGAGGVGDPQGVAADREHREQQGDGAEVVDGRALAPGAGGEGVEQVQRTRGRVDDLGETELLAHGLGQPREGGDDARQGQAHDDGDRHGTGGGDPREVTPRGREAADHEDERDDQHGGEADEVAEEVGRVAGEEGHGGGCPKGQAAARRGPTHQLEAGEHQPR</sequence>
<feature type="compositionally biased region" description="Basic and acidic residues" evidence="1">
    <location>
        <begin position="159"/>
        <end position="170"/>
    </location>
</feature>
<evidence type="ECO:0000313" key="3">
    <source>
        <dbReference type="Proteomes" id="UP001150924"/>
    </source>
</evidence>
<feature type="compositionally biased region" description="Acidic residues" evidence="1">
    <location>
        <begin position="171"/>
        <end position="182"/>
    </location>
</feature>
<name>A0A9X3EKG5_9BACT</name>